<accession>A0A915I8S7</accession>
<dbReference type="AlphaFoldDB" id="A0A915I8S7"/>
<feature type="transmembrane region" description="Helical" evidence="1">
    <location>
        <begin position="44"/>
        <end position="64"/>
    </location>
</feature>
<evidence type="ECO:0000313" key="2">
    <source>
        <dbReference type="Proteomes" id="UP000887565"/>
    </source>
</evidence>
<keyword evidence="1" id="KW-0812">Transmembrane</keyword>
<keyword evidence="2" id="KW-1185">Reference proteome</keyword>
<sequence>MVVESKKNLFDALRAHNATGFVSGLSTMTTRFFERIGADLKASWWQILLGLLLTIVLGLLWIYIMRFIAAYMVWASIVLSLVLLWGGNAQYFVGPISWWISDDQMMNKVQKGAGIAQCSSSWLSYLVFPVPSTC</sequence>
<keyword evidence="1" id="KW-1133">Transmembrane helix</keyword>
<organism evidence="2 3">
    <name type="scientific">Romanomermis culicivorax</name>
    <name type="common">Nematode worm</name>
    <dbReference type="NCBI Taxonomy" id="13658"/>
    <lineage>
        <taxon>Eukaryota</taxon>
        <taxon>Metazoa</taxon>
        <taxon>Ecdysozoa</taxon>
        <taxon>Nematoda</taxon>
        <taxon>Enoplea</taxon>
        <taxon>Dorylaimia</taxon>
        <taxon>Mermithida</taxon>
        <taxon>Mermithoidea</taxon>
        <taxon>Mermithidae</taxon>
        <taxon>Romanomermis</taxon>
    </lineage>
</organism>
<proteinExistence type="predicted"/>
<protein>
    <submittedName>
        <fullName evidence="3">Uncharacterized protein</fullName>
    </submittedName>
</protein>
<name>A0A915I8S7_ROMCU</name>
<evidence type="ECO:0000256" key="1">
    <source>
        <dbReference type="SAM" id="Phobius"/>
    </source>
</evidence>
<reference evidence="3" key="1">
    <citation type="submission" date="2022-11" db="UniProtKB">
        <authorList>
            <consortium name="WormBaseParasite"/>
        </authorList>
    </citation>
    <scope>IDENTIFICATION</scope>
</reference>
<dbReference type="WBParaSite" id="nRc.2.0.1.t10272-RA">
    <property type="protein sequence ID" value="nRc.2.0.1.t10272-RA"/>
    <property type="gene ID" value="nRc.2.0.1.g10272"/>
</dbReference>
<feature type="transmembrane region" description="Helical" evidence="1">
    <location>
        <begin position="71"/>
        <end position="93"/>
    </location>
</feature>
<dbReference type="Proteomes" id="UP000887565">
    <property type="component" value="Unplaced"/>
</dbReference>
<evidence type="ECO:0000313" key="3">
    <source>
        <dbReference type="WBParaSite" id="nRc.2.0.1.t10272-RA"/>
    </source>
</evidence>
<keyword evidence="1" id="KW-0472">Membrane</keyword>